<name>A0ABV8Q7L3_9MICO</name>
<comment type="caution">
    <text evidence="3">The sequence shown here is derived from an EMBL/GenBank/DDBJ whole genome shotgun (WGS) entry which is preliminary data.</text>
</comment>
<sequence length="255" mass="27233">MNEQLVGIGITALVGIAGILSTHLLARGQRKGEQERVNAERRERYRFAQYEAKSKLYADLAAELRTLLLSIRLRVQVSGRFRQRWPIGLAAKARADAATSVDPVFAKQLNEFADKLDSDPLLGPSLARQRDRGFPAPVDSTAVLRRVSELGARIGILGTGDGARAVRMAESAVTAALLHLEASELSDLSDDVPLDALEAAVAAVEAAAIYELRLLPHGEKKSLAELRGLAAADFAASSQAKSSNATVAPRDSNAS</sequence>
<evidence type="ECO:0000313" key="4">
    <source>
        <dbReference type="Proteomes" id="UP001595900"/>
    </source>
</evidence>
<dbReference type="RefSeq" id="WP_390229759.1">
    <property type="nucleotide sequence ID" value="NZ_JBHSCN010000006.1"/>
</dbReference>
<evidence type="ECO:0000313" key="3">
    <source>
        <dbReference type="EMBL" id="MFC4244357.1"/>
    </source>
</evidence>
<proteinExistence type="predicted"/>
<evidence type="ECO:0000256" key="2">
    <source>
        <dbReference type="SAM" id="Phobius"/>
    </source>
</evidence>
<feature type="transmembrane region" description="Helical" evidence="2">
    <location>
        <begin position="6"/>
        <end position="26"/>
    </location>
</feature>
<dbReference type="EMBL" id="JBHSCN010000006">
    <property type="protein sequence ID" value="MFC4244357.1"/>
    <property type="molecule type" value="Genomic_DNA"/>
</dbReference>
<organism evidence="3 4">
    <name type="scientific">Gryllotalpicola reticulitermitis</name>
    <dbReference type="NCBI Taxonomy" id="1184153"/>
    <lineage>
        <taxon>Bacteria</taxon>
        <taxon>Bacillati</taxon>
        <taxon>Actinomycetota</taxon>
        <taxon>Actinomycetes</taxon>
        <taxon>Micrococcales</taxon>
        <taxon>Microbacteriaceae</taxon>
        <taxon>Gryllotalpicola</taxon>
    </lineage>
</organism>
<accession>A0ABV8Q7L3</accession>
<protein>
    <submittedName>
        <fullName evidence="3">Uncharacterized protein</fullName>
    </submittedName>
</protein>
<feature type="region of interest" description="Disordered" evidence="1">
    <location>
        <begin position="236"/>
        <end position="255"/>
    </location>
</feature>
<keyword evidence="4" id="KW-1185">Reference proteome</keyword>
<keyword evidence="2" id="KW-0472">Membrane</keyword>
<keyword evidence="2" id="KW-1133">Transmembrane helix</keyword>
<gene>
    <name evidence="3" type="ORF">ACFOYW_13335</name>
</gene>
<evidence type="ECO:0000256" key="1">
    <source>
        <dbReference type="SAM" id="MobiDB-lite"/>
    </source>
</evidence>
<dbReference type="Proteomes" id="UP001595900">
    <property type="component" value="Unassembled WGS sequence"/>
</dbReference>
<reference evidence="4" key="1">
    <citation type="journal article" date="2019" name="Int. J. Syst. Evol. Microbiol.">
        <title>The Global Catalogue of Microorganisms (GCM) 10K type strain sequencing project: providing services to taxonomists for standard genome sequencing and annotation.</title>
        <authorList>
            <consortium name="The Broad Institute Genomics Platform"/>
            <consortium name="The Broad Institute Genome Sequencing Center for Infectious Disease"/>
            <person name="Wu L."/>
            <person name="Ma J."/>
        </authorList>
    </citation>
    <scope>NUCLEOTIDE SEQUENCE [LARGE SCALE GENOMIC DNA]</scope>
    <source>
        <strain evidence="4">CGMCC 1.10363</strain>
    </source>
</reference>
<keyword evidence="2" id="KW-0812">Transmembrane</keyword>